<dbReference type="RefSeq" id="WP_173111936.1">
    <property type="nucleotide sequence ID" value="NZ_AP022829.1"/>
</dbReference>
<dbReference type="Proteomes" id="UP000501727">
    <property type="component" value="Chromosome"/>
</dbReference>
<reference evidence="2" key="2">
    <citation type="submission" date="2020-03" db="EMBL/GenBank/DDBJ databases">
        <title>Complete Genome Sequence of Adlercreutzia sp. strain 8CFCBH1 Producing Equol, Isolated from Healthy Japanese Feces.</title>
        <authorList>
            <person name="Ogata Y."/>
            <person name="Sakamoto M."/>
            <person name="Ohkuma M."/>
            <person name="Hattori M."/>
            <person name="Suda W."/>
        </authorList>
    </citation>
    <scope>NUCLEOTIDE SEQUENCE [LARGE SCALE GENOMIC DNA]</scope>
    <source>
        <strain evidence="2">8CFCBH1</strain>
    </source>
</reference>
<dbReference type="EMBL" id="AP022829">
    <property type="protein sequence ID" value="BCA87948.1"/>
    <property type="molecule type" value="Genomic_DNA"/>
</dbReference>
<accession>A0A6F8SI40</accession>
<sequence>MIKGARRVKDLIRNKAEGDSSRSQALLRHYAMERFLERLANSPYRDNFVLKGGMLMSSLVGVDQRSTMDIDTTVKGLTLDTGNALKVVEEIAVVELDDGMEFQVGGAGEIMEDSEYGGVRIALTARMEKTRIPLKIDISTGDAITPAEVMLKYRLMFEDRDISIWAYPVETVLAEKIETALARGTLNTRMRDFYDVYMLRELDGGLKPSNLRAALEATIEKRGSGVSASSYAQTLAEIEGSATMAERWRSYGLSNPYASSIAWTDAVGSIRLLCDACWQGARDPQKGSSNPL</sequence>
<evidence type="ECO:0000313" key="1">
    <source>
        <dbReference type="EMBL" id="BCA87948.1"/>
    </source>
</evidence>
<gene>
    <name evidence="1" type="ORF">ADCFC_04470</name>
</gene>
<organism evidence="1 2">
    <name type="scientific">Adlercreutzia hattorii</name>
    <dbReference type="NCBI Taxonomy" id="2707299"/>
    <lineage>
        <taxon>Bacteria</taxon>
        <taxon>Bacillati</taxon>
        <taxon>Actinomycetota</taxon>
        <taxon>Coriobacteriia</taxon>
        <taxon>Eggerthellales</taxon>
        <taxon>Eggerthellaceae</taxon>
        <taxon>Adlercreutzia</taxon>
    </lineage>
</organism>
<proteinExistence type="predicted"/>
<dbReference type="Pfam" id="PF08843">
    <property type="entry name" value="AbiEii"/>
    <property type="match status" value="1"/>
</dbReference>
<protein>
    <submittedName>
        <fullName evidence="1">Abortive infection protein</fullName>
    </submittedName>
</protein>
<dbReference type="AlphaFoldDB" id="A0A6F8SI40"/>
<evidence type="ECO:0000313" key="2">
    <source>
        <dbReference type="Proteomes" id="UP000501727"/>
    </source>
</evidence>
<name>A0A6F8SI40_9ACTN</name>
<keyword evidence="2" id="KW-1185">Reference proteome</keyword>
<dbReference type="KEGG" id="ahat:ADCFC_05670"/>
<reference evidence="2" key="1">
    <citation type="journal article" date="2020" name="Microbiol. Resour. Announc.">
        <title>Complete Genome Sequence of Adlercreutzia sp. Strain 8CFCBH1, a Potent Producer of Equol, Isolated from Healthy Japanese Feces.</title>
        <authorList>
            <person name="Ogata Y."/>
            <person name="Sakamoto M."/>
            <person name="Ohkuma M."/>
            <person name="Hattori M."/>
            <person name="Suda W."/>
        </authorList>
    </citation>
    <scope>NUCLEOTIDE SEQUENCE [LARGE SCALE GENOMIC DNA]</scope>
    <source>
        <strain evidence="2">8CFCBH1</strain>
    </source>
</reference>
<dbReference type="InterPro" id="IPR014942">
    <property type="entry name" value="AbiEii"/>
</dbReference>